<accession>A0A655JHG0</accession>
<dbReference type="EMBL" id="CSBK01002121">
    <property type="protein sequence ID" value="COZ51227.1"/>
    <property type="molecule type" value="Genomic_DNA"/>
</dbReference>
<dbReference type="Proteomes" id="UP000039021">
    <property type="component" value="Unassembled WGS sequence"/>
</dbReference>
<dbReference type="AlphaFoldDB" id="A0A655JHG0"/>
<feature type="region of interest" description="Disordered" evidence="1">
    <location>
        <begin position="1"/>
        <end position="46"/>
    </location>
</feature>
<reference evidence="4 5" key="2">
    <citation type="submission" date="2015-03" db="EMBL/GenBank/DDBJ databases">
        <authorList>
            <consortium name="Pathogen Informatics"/>
        </authorList>
    </citation>
    <scope>NUCLEOTIDE SEQUENCE [LARGE SCALE GENOMIC DNA]</scope>
    <source>
        <strain evidence="2 5">M09401471</strain>
        <strain evidence="4">N09902308</strain>
    </source>
</reference>
<evidence type="ECO:0000313" key="3">
    <source>
        <dbReference type="EMBL" id="COZ51227.1"/>
    </source>
</evidence>
<dbReference type="Proteomes" id="UP000044938">
    <property type="component" value="Unassembled WGS sequence"/>
</dbReference>
<sequence>MVRAPKMPNTVKKPSAIPTVAAAARPTALSGPVRPAESCPYTTNSR</sequence>
<evidence type="ECO:0000256" key="1">
    <source>
        <dbReference type="SAM" id="MobiDB-lite"/>
    </source>
</evidence>
<gene>
    <name evidence="2" type="ORF">ERS007720_03595</name>
    <name evidence="3" type="ORF">ERS007739_03839</name>
</gene>
<evidence type="ECO:0000313" key="5">
    <source>
        <dbReference type="Proteomes" id="UP000044938"/>
    </source>
</evidence>
<organism evidence="2 5">
    <name type="scientific">Mycobacterium tuberculosis</name>
    <dbReference type="NCBI Taxonomy" id="1773"/>
    <lineage>
        <taxon>Bacteria</taxon>
        <taxon>Bacillati</taxon>
        <taxon>Actinomycetota</taxon>
        <taxon>Actinomycetes</taxon>
        <taxon>Mycobacteriales</taxon>
        <taxon>Mycobacteriaceae</taxon>
        <taxon>Mycobacterium</taxon>
        <taxon>Mycobacterium tuberculosis complex</taxon>
    </lineage>
</organism>
<protein>
    <submittedName>
        <fullName evidence="2">Uncharacterized protein</fullName>
    </submittedName>
</protein>
<name>A0A655JHG0_MYCTX</name>
<evidence type="ECO:0000313" key="4">
    <source>
        <dbReference type="Proteomes" id="UP000039021"/>
    </source>
</evidence>
<reference evidence="3" key="1">
    <citation type="submission" date="2015-03" db="EMBL/GenBank/DDBJ databases">
        <authorList>
            <consortium name="Pathogen Informatics"/>
            <person name="Murphy D."/>
        </authorList>
    </citation>
    <scope>NUCLEOTIDE SEQUENCE</scope>
    <source>
        <strain evidence="3">N09902308</strain>
    </source>
</reference>
<dbReference type="EMBL" id="CSAJ01000596">
    <property type="protein sequence ID" value="COW93797.1"/>
    <property type="molecule type" value="Genomic_DNA"/>
</dbReference>
<evidence type="ECO:0000313" key="2">
    <source>
        <dbReference type="EMBL" id="COW93797.1"/>
    </source>
</evidence>
<proteinExistence type="predicted"/>